<dbReference type="Ensembl" id="ENSPKIT00000040796.1">
    <property type="protein sequence ID" value="ENSPKIP00000016307.1"/>
    <property type="gene ID" value="ENSPKIG00000002686.1"/>
</dbReference>
<dbReference type="AlphaFoldDB" id="A0A3B3RCC5"/>
<evidence type="ECO:0000259" key="7">
    <source>
        <dbReference type="SMART" id="SM00060"/>
    </source>
</evidence>
<dbReference type="OrthoDB" id="8622577at2759"/>
<dbReference type="PANTHER" id="PTHR14619">
    <property type="entry name" value="NEURON-DERIVED NEUROTROPHIC FACTOR"/>
    <property type="match status" value="1"/>
</dbReference>
<feature type="domain" description="Fibronectin type-III" evidence="7">
    <location>
        <begin position="477"/>
        <end position="581"/>
    </location>
</feature>
<proteinExistence type="predicted"/>
<evidence type="ECO:0000256" key="1">
    <source>
        <dbReference type="ARBA" id="ARBA00004613"/>
    </source>
</evidence>
<dbReference type="GeneTree" id="ENSGT00390000007586"/>
<keyword evidence="9" id="KW-1185">Reference proteome</keyword>
<reference evidence="8" key="2">
    <citation type="submission" date="2025-09" db="UniProtKB">
        <authorList>
            <consortium name="Ensembl"/>
        </authorList>
    </citation>
    <scope>IDENTIFICATION</scope>
</reference>
<evidence type="ECO:0000256" key="6">
    <source>
        <dbReference type="SAM" id="MobiDB-lite"/>
    </source>
</evidence>
<feature type="domain" description="Fibronectin type-III" evidence="7">
    <location>
        <begin position="209"/>
        <end position="352"/>
    </location>
</feature>
<dbReference type="InterPro" id="IPR019326">
    <property type="entry name" value="NDNF"/>
</dbReference>
<feature type="region of interest" description="Disordered" evidence="6">
    <location>
        <begin position="355"/>
        <end position="375"/>
    </location>
</feature>
<dbReference type="GO" id="GO:0005576">
    <property type="term" value="C:extracellular region"/>
    <property type="evidence" value="ECO:0007669"/>
    <property type="project" value="UniProtKB-SubCell"/>
</dbReference>
<evidence type="ECO:0000256" key="5">
    <source>
        <dbReference type="ARBA" id="ARBA00023180"/>
    </source>
</evidence>
<dbReference type="Pfam" id="PF10179">
    <property type="entry name" value="NDNF"/>
    <property type="match status" value="1"/>
</dbReference>
<keyword evidence="4" id="KW-0677">Repeat</keyword>
<keyword evidence="3" id="KW-0732">Signal</keyword>
<dbReference type="InterPro" id="IPR045805">
    <property type="entry name" value="NDNF_C"/>
</dbReference>
<evidence type="ECO:0000256" key="2">
    <source>
        <dbReference type="ARBA" id="ARBA00022525"/>
    </source>
</evidence>
<accession>A0A3B3RCC5</accession>
<protein>
    <submittedName>
        <fullName evidence="8">Protein NDNF-like</fullName>
    </submittedName>
</protein>
<reference evidence="8" key="1">
    <citation type="submission" date="2025-08" db="UniProtKB">
        <authorList>
            <consortium name="Ensembl"/>
        </authorList>
    </citation>
    <scope>IDENTIFICATION</scope>
</reference>
<dbReference type="KEGG" id="pki:111853765"/>
<feature type="region of interest" description="Disordered" evidence="6">
    <location>
        <begin position="1"/>
        <end position="31"/>
    </location>
</feature>
<keyword evidence="5" id="KW-0325">Glycoprotein</keyword>
<dbReference type="Proteomes" id="UP000261540">
    <property type="component" value="Unplaced"/>
</dbReference>
<keyword evidence="2" id="KW-0964">Secreted</keyword>
<dbReference type="InterPro" id="IPR056225">
    <property type="entry name" value="NDNF_N"/>
</dbReference>
<feature type="compositionally biased region" description="Basic and acidic residues" evidence="6">
    <location>
        <begin position="8"/>
        <end position="25"/>
    </location>
</feature>
<evidence type="ECO:0000313" key="8">
    <source>
        <dbReference type="Ensembl" id="ENSPKIP00000016307.1"/>
    </source>
</evidence>
<sequence length="595" mass="65845">MCSPEMSRSSDVDVRRTETRHEATHVKARRPGKGGACGHMALCHWALVAAMLCGPARTQRPPGIPGRTAENDVPLQTAAWLAEGRITAIHLPKERPRRLYFTLPKKTSAFSVTVVPCDVPVEWSLMVRTAEDEPPKQQRTYKKSMPEVWWGNSRKNIKVYSNVGNAVDTYRGPAYAPASIYVVKLQSREHSTKVSVYLQEGAGLPKVFPELPPDPQVRVVGVGMSSVTLRWPSSPSVPKVHQSNTSLQYCVLVNLKHNYRGLCAALEALRRDKKIEEVKRQGATLWPTPKAWKQQLGPHRKDVVFPAPVPDGPPELPCVCQGVENTCTVSELQPDTLYYLDVFLLDSSSGSSAAYTGTSARTHQEARPTGTALRDSKPRWVALAPHGGRLLSFRPRGWPPRALLTMQVCSPHQVRVTASGQTQVLAAEIVAEEPVQIWLQGSPSYLIYLENESPATVAEEAIVKIQASSAYHRQAPVLPPLRTVKSYSKLKTCNSVTVGWHGTEERNLYCVYHQQLDSQGGPTGLEQCLGPESRSDTERAVCKYFQDLNPQEAVSTATIGGLEPGTAYLFDVYMVRRFGIAIKYHSKIVRTKKDC</sequence>
<dbReference type="InterPro" id="IPR055271">
    <property type="entry name" value="NDNF_Fn(III)_1"/>
</dbReference>
<dbReference type="Pfam" id="PF19433">
    <property type="entry name" value="NDNF_C"/>
    <property type="match status" value="1"/>
</dbReference>
<evidence type="ECO:0000256" key="4">
    <source>
        <dbReference type="ARBA" id="ARBA00022737"/>
    </source>
</evidence>
<evidence type="ECO:0000313" key="9">
    <source>
        <dbReference type="Proteomes" id="UP000261540"/>
    </source>
</evidence>
<dbReference type="PANTHER" id="PTHR14619:SF9">
    <property type="entry name" value="PROTEIN NDNF"/>
    <property type="match status" value="1"/>
</dbReference>
<organism evidence="8 9">
    <name type="scientific">Paramormyrops kingsleyae</name>
    <dbReference type="NCBI Taxonomy" id="1676925"/>
    <lineage>
        <taxon>Eukaryota</taxon>
        <taxon>Metazoa</taxon>
        <taxon>Chordata</taxon>
        <taxon>Craniata</taxon>
        <taxon>Vertebrata</taxon>
        <taxon>Euteleostomi</taxon>
        <taxon>Actinopterygii</taxon>
        <taxon>Neopterygii</taxon>
        <taxon>Teleostei</taxon>
        <taxon>Osteoglossocephala</taxon>
        <taxon>Osteoglossomorpha</taxon>
        <taxon>Osteoglossiformes</taxon>
        <taxon>Mormyridae</taxon>
        <taxon>Paramormyrops</taxon>
    </lineage>
</organism>
<dbReference type="GO" id="GO:0008201">
    <property type="term" value="F:heparin binding"/>
    <property type="evidence" value="ECO:0007669"/>
    <property type="project" value="TreeGrafter"/>
</dbReference>
<evidence type="ECO:0000256" key="3">
    <source>
        <dbReference type="ARBA" id="ARBA00022729"/>
    </source>
</evidence>
<comment type="subcellular location">
    <subcellularLocation>
        <location evidence="1">Secreted</location>
    </subcellularLocation>
</comment>
<dbReference type="InterPro" id="IPR003961">
    <property type="entry name" value="FN3_dom"/>
</dbReference>
<name>A0A3B3RCC5_9TELE</name>
<dbReference type="SMART" id="SM00060">
    <property type="entry name" value="FN3"/>
    <property type="match status" value="2"/>
</dbReference>
<dbReference type="Pfam" id="PF24354">
    <property type="entry name" value="NDNF_N"/>
    <property type="match status" value="1"/>
</dbReference>